<dbReference type="Proteomes" id="UP000217676">
    <property type="component" value="Chromosome"/>
</dbReference>
<gene>
    <name evidence="2" type="ORF">SLA_7175</name>
</gene>
<reference evidence="2 3" key="1">
    <citation type="journal article" date="2016" name="Genome Announc.">
        <title>Complete Genome Sequence of Thiostrepton-Producing Streptomyces laurentii ATCC 31255.</title>
        <authorList>
            <person name="Doi K."/>
            <person name="Fujino Y."/>
            <person name="Nagayoshi Y."/>
            <person name="Ohshima T."/>
            <person name="Ogata S."/>
        </authorList>
    </citation>
    <scope>NUCLEOTIDE SEQUENCE [LARGE SCALE GENOMIC DNA]</scope>
    <source>
        <strain evidence="2 3">ATCC 31255</strain>
    </source>
</reference>
<name>A0A160P9M9_STRLU</name>
<dbReference type="AlphaFoldDB" id="A0A160P9M9"/>
<feature type="region of interest" description="Disordered" evidence="1">
    <location>
        <begin position="114"/>
        <end position="137"/>
    </location>
</feature>
<accession>A0A160P9M9</accession>
<proteinExistence type="predicted"/>
<sequence length="137" mass="14548">MFDPYVASRSAGERIEALYGRPVGELAAEAETDPLLYTLLDSFDTLQKADSAIPFYAEQLHSRTGPECAVTDTDAGHVVDAARRLAQAVTVRDANARLLGNLLRSLCRVPAAEPDPPQVLSPAVPPPVPAAAAARSR</sequence>
<evidence type="ECO:0000313" key="3">
    <source>
        <dbReference type="Proteomes" id="UP000217676"/>
    </source>
</evidence>
<organism evidence="2 3">
    <name type="scientific">Streptomyces laurentii</name>
    <dbReference type="NCBI Taxonomy" id="39478"/>
    <lineage>
        <taxon>Bacteria</taxon>
        <taxon>Bacillati</taxon>
        <taxon>Actinomycetota</taxon>
        <taxon>Actinomycetes</taxon>
        <taxon>Kitasatosporales</taxon>
        <taxon>Streptomycetaceae</taxon>
        <taxon>Streptomyces</taxon>
    </lineage>
</organism>
<keyword evidence="3" id="KW-1185">Reference proteome</keyword>
<evidence type="ECO:0000313" key="2">
    <source>
        <dbReference type="EMBL" id="BAU88041.1"/>
    </source>
</evidence>
<feature type="compositionally biased region" description="Pro residues" evidence="1">
    <location>
        <begin position="114"/>
        <end position="129"/>
    </location>
</feature>
<protein>
    <submittedName>
        <fullName evidence="2">Uncharacterized protein</fullName>
    </submittedName>
</protein>
<evidence type="ECO:0000256" key="1">
    <source>
        <dbReference type="SAM" id="MobiDB-lite"/>
    </source>
</evidence>
<dbReference type="EMBL" id="AP017424">
    <property type="protein sequence ID" value="BAU88041.1"/>
    <property type="molecule type" value="Genomic_DNA"/>
</dbReference>
<dbReference type="KEGG" id="slau:SLA_7175"/>